<feature type="transmembrane region" description="Helical" evidence="17">
    <location>
        <begin position="743"/>
        <end position="762"/>
    </location>
</feature>
<dbReference type="Gene3D" id="3.30.70.100">
    <property type="match status" value="1"/>
</dbReference>
<keyword evidence="9 17" id="KW-0067">ATP-binding</keyword>
<evidence type="ECO:0000256" key="15">
    <source>
        <dbReference type="ARBA" id="ARBA00038904"/>
    </source>
</evidence>
<dbReference type="PROSITE" id="PS00154">
    <property type="entry name" value="ATPASE_E1_E2"/>
    <property type="match status" value="1"/>
</dbReference>
<evidence type="ECO:0000256" key="9">
    <source>
        <dbReference type="ARBA" id="ARBA00022840"/>
    </source>
</evidence>
<dbReference type="FunFam" id="2.70.150.10:FF:000002">
    <property type="entry name" value="Copper-transporting ATPase 1, putative"/>
    <property type="match status" value="1"/>
</dbReference>
<dbReference type="InterPro" id="IPR001757">
    <property type="entry name" value="P_typ_ATPase"/>
</dbReference>
<feature type="transmembrane region" description="Helical" evidence="17">
    <location>
        <begin position="270"/>
        <end position="288"/>
    </location>
</feature>
<feature type="transmembrane region" description="Helical" evidence="17">
    <location>
        <begin position="209"/>
        <end position="226"/>
    </location>
</feature>
<sequence length="788" mass="85397">MDKGCFHCGQLVPLSTDYCVIIDAQSHPMCCPGCAAVAQTICDAGLGDYYRYRTETGSKQNLDAIMAQLDAYDLDEVQRDFVASDGKFNSVVLSVEGISCAACAWLIERHLRKCDGIARITVNTTTLRATVSWDPAKIKLSEILNQMALVGYPSTPFQPDSKEQTYAKSSQQFLFRLGLAGMATMQVMMLAVALYMGYFTDLDEVYRDYFRWVSLLFATPVALYSAQPFYFSALRSLMSLRVNMDVPVSIAILGAFTASCIATFKGTGEVYFESVSMFTFFLLLGRFLEQRARRKAAESSSNLHRLVPLTAELCQQAGHTQVAAKTLKIGDRCLVRPGEPIPADSVVVSGQTSVNESMLTGEQQPVKKTEGDAVYAGSINFDQSIEVEVVQIGSNQLLHTIVRLQEQAAEEKPEIARLADKVARYFVPGVLIIAALTYLVWQFIDPAQAFWITLSVLVATCPCALSLATPAALTCGGNALRHHGLLTRSSRVLEALPKVDTLLFDKTGTLTYGHWQLAEHQLVPGRESGLNPLMVAAALERRSSHPLASVFKPYERSDVTAESVEHIAGSGITGRVNGHQYRIGHGEFAGHGVSDNKIWLADAQGPLAWFSLADRLREDAKATISALKAMGLRCEMLSGDPSPNAAVVATELGLDHCTHGVNPQQKHHYLKQIQAQGQRVAMFGDGVNDAPVLAGADISIAMGAGTELAKSSADLVLLGDSLAPIIDGIAISKKTVRVIRQNLLWALGYNLSIMPLAVMGWVPPYVAAIGMSASSLIVVGNSVRLLKL</sequence>
<dbReference type="SUPFAM" id="SSF56784">
    <property type="entry name" value="HAD-like"/>
    <property type="match status" value="1"/>
</dbReference>
<dbReference type="GO" id="GO:0016887">
    <property type="term" value="F:ATP hydrolysis activity"/>
    <property type="evidence" value="ECO:0007669"/>
    <property type="project" value="InterPro"/>
</dbReference>
<dbReference type="PRINTS" id="PR00119">
    <property type="entry name" value="CATATPASE"/>
</dbReference>
<keyword evidence="13" id="KW-0406">Ion transport</keyword>
<evidence type="ECO:0000256" key="2">
    <source>
        <dbReference type="ARBA" id="ARBA00006024"/>
    </source>
</evidence>
<dbReference type="NCBIfam" id="TIGR01525">
    <property type="entry name" value="ATPase-IB_hvy"/>
    <property type="match status" value="1"/>
</dbReference>
<dbReference type="PROSITE" id="PS50846">
    <property type="entry name" value="HMA_2"/>
    <property type="match status" value="1"/>
</dbReference>
<dbReference type="InterPro" id="IPR023299">
    <property type="entry name" value="ATPase_P-typ_cyto_dom_N"/>
</dbReference>
<feature type="transmembrane region" description="Helical" evidence="17">
    <location>
        <begin position="246"/>
        <end position="264"/>
    </location>
</feature>
<keyword evidence="6 17" id="KW-0812">Transmembrane</keyword>
<dbReference type="GO" id="GO:0043682">
    <property type="term" value="F:P-type divalent copper transporter activity"/>
    <property type="evidence" value="ECO:0007669"/>
    <property type="project" value="UniProtKB-EC"/>
</dbReference>
<keyword evidence="10" id="KW-0460">Magnesium</keyword>
<dbReference type="SUPFAM" id="SSF81665">
    <property type="entry name" value="Calcium ATPase, transmembrane domain M"/>
    <property type="match status" value="1"/>
</dbReference>
<protein>
    <recommendedName>
        <fullName evidence="15">P-type Cu(2+) transporter</fullName>
        <ecNumber evidence="15">7.2.2.9</ecNumber>
    </recommendedName>
</protein>
<evidence type="ECO:0000313" key="20">
    <source>
        <dbReference type="Proteomes" id="UP000199527"/>
    </source>
</evidence>
<dbReference type="CDD" id="cd00371">
    <property type="entry name" value="HMA"/>
    <property type="match status" value="1"/>
</dbReference>
<evidence type="ECO:0000256" key="13">
    <source>
        <dbReference type="ARBA" id="ARBA00023065"/>
    </source>
</evidence>
<dbReference type="GO" id="GO:0055070">
    <property type="term" value="P:copper ion homeostasis"/>
    <property type="evidence" value="ECO:0007669"/>
    <property type="project" value="TreeGrafter"/>
</dbReference>
<dbReference type="Proteomes" id="UP000199527">
    <property type="component" value="Unassembled WGS sequence"/>
</dbReference>
<feature type="transmembrane region" description="Helical" evidence="17">
    <location>
        <begin position="425"/>
        <end position="444"/>
    </location>
</feature>
<comment type="similarity">
    <text evidence="2 17">Belongs to the cation transport ATPase (P-type) (TC 3.A.3) family. Type IB subfamily.</text>
</comment>
<keyword evidence="3" id="KW-0813">Transport</keyword>
<feature type="transmembrane region" description="Helical" evidence="17">
    <location>
        <begin position="173"/>
        <end position="197"/>
    </location>
</feature>
<dbReference type="Gene3D" id="3.40.50.1000">
    <property type="entry name" value="HAD superfamily/HAD-like"/>
    <property type="match status" value="1"/>
</dbReference>
<keyword evidence="14 17" id="KW-0472">Membrane</keyword>
<evidence type="ECO:0000256" key="11">
    <source>
        <dbReference type="ARBA" id="ARBA00022967"/>
    </source>
</evidence>
<dbReference type="InterPro" id="IPR021993">
    <property type="entry name" value="ATPase-cat-bd"/>
</dbReference>
<reference evidence="20" key="1">
    <citation type="submission" date="2016-10" db="EMBL/GenBank/DDBJ databases">
        <authorList>
            <person name="Varghese N."/>
            <person name="Submissions S."/>
        </authorList>
    </citation>
    <scope>NUCLEOTIDE SEQUENCE [LARGE SCALE GENOMIC DNA]</scope>
    <source>
        <strain evidence="20">DSM 23317</strain>
    </source>
</reference>
<dbReference type="GO" id="GO:0005886">
    <property type="term" value="C:plasma membrane"/>
    <property type="evidence" value="ECO:0007669"/>
    <property type="project" value="UniProtKB-SubCell"/>
</dbReference>
<evidence type="ECO:0000256" key="14">
    <source>
        <dbReference type="ARBA" id="ARBA00023136"/>
    </source>
</evidence>
<dbReference type="PRINTS" id="PR00943">
    <property type="entry name" value="CUATPASE"/>
</dbReference>
<evidence type="ECO:0000256" key="3">
    <source>
        <dbReference type="ARBA" id="ARBA00022448"/>
    </source>
</evidence>
<dbReference type="PROSITE" id="PS01229">
    <property type="entry name" value="COF_2"/>
    <property type="match status" value="1"/>
</dbReference>
<keyword evidence="12 17" id="KW-1133">Transmembrane helix</keyword>
<dbReference type="InterPro" id="IPR036163">
    <property type="entry name" value="HMA_dom_sf"/>
</dbReference>
<evidence type="ECO:0000256" key="1">
    <source>
        <dbReference type="ARBA" id="ARBA00004651"/>
    </source>
</evidence>
<keyword evidence="7 17" id="KW-0479">Metal-binding</keyword>
<dbReference type="InterPro" id="IPR023298">
    <property type="entry name" value="ATPase_P-typ_TM_dom_sf"/>
</dbReference>
<evidence type="ECO:0000256" key="17">
    <source>
        <dbReference type="RuleBase" id="RU362081"/>
    </source>
</evidence>
<proteinExistence type="inferred from homology"/>
<evidence type="ECO:0000256" key="8">
    <source>
        <dbReference type="ARBA" id="ARBA00022741"/>
    </source>
</evidence>
<evidence type="ECO:0000256" key="16">
    <source>
        <dbReference type="ARBA" id="ARBA00047424"/>
    </source>
</evidence>
<keyword evidence="11" id="KW-1278">Translocase</keyword>
<feature type="transmembrane region" description="Helical" evidence="17">
    <location>
        <begin position="450"/>
        <end position="473"/>
    </location>
</feature>
<evidence type="ECO:0000256" key="7">
    <source>
        <dbReference type="ARBA" id="ARBA00022723"/>
    </source>
</evidence>
<dbReference type="GO" id="GO:0005524">
    <property type="term" value="F:ATP binding"/>
    <property type="evidence" value="ECO:0007669"/>
    <property type="project" value="UniProtKB-UniRule"/>
</dbReference>
<dbReference type="EMBL" id="FNEM01000006">
    <property type="protein sequence ID" value="SDJ27592.1"/>
    <property type="molecule type" value="Genomic_DNA"/>
</dbReference>
<dbReference type="InterPro" id="IPR027256">
    <property type="entry name" value="P-typ_ATPase_IB"/>
</dbReference>
<organism evidence="19 20">
    <name type="scientific">Ferrimonas sediminum</name>
    <dbReference type="NCBI Taxonomy" id="718193"/>
    <lineage>
        <taxon>Bacteria</taxon>
        <taxon>Pseudomonadati</taxon>
        <taxon>Pseudomonadota</taxon>
        <taxon>Gammaproteobacteria</taxon>
        <taxon>Alteromonadales</taxon>
        <taxon>Ferrimonadaceae</taxon>
        <taxon>Ferrimonas</taxon>
    </lineage>
</organism>
<dbReference type="AlphaFoldDB" id="A0A1G8SEA6"/>
<keyword evidence="4 17" id="KW-1003">Cell membrane</keyword>
<dbReference type="PANTHER" id="PTHR43520:SF5">
    <property type="entry name" value="CATION-TRANSPORTING P-TYPE ATPASE-RELATED"/>
    <property type="match status" value="1"/>
</dbReference>
<keyword evidence="8 17" id="KW-0547">Nucleotide-binding</keyword>
<keyword evidence="20" id="KW-1185">Reference proteome</keyword>
<dbReference type="Pfam" id="PF12156">
    <property type="entry name" value="ATPase-cat_bd"/>
    <property type="match status" value="1"/>
</dbReference>
<evidence type="ECO:0000256" key="4">
    <source>
        <dbReference type="ARBA" id="ARBA00022475"/>
    </source>
</evidence>
<dbReference type="Pfam" id="PF00122">
    <property type="entry name" value="E1-E2_ATPase"/>
    <property type="match status" value="1"/>
</dbReference>
<evidence type="ECO:0000256" key="6">
    <source>
        <dbReference type="ARBA" id="ARBA00022692"/>
    </source>
</evidence>
<dbReference type="Gene3D" id="3.40.1110.10">
    <property type="entry name" value="Calcium-transporting ATPase, cytoplasmic domain N"/>
    <property type="match status" value="1"/>
</dbReference>
<keyword evidence="5" id="KW-0597">Phosphoprotein</keyword>
<dbReference type="SUPFAM" id="SSF55008">
    <property type="entry name" value="HMA, heavy metal-associated domain"/>
    <property type="match status" value="1"/>
</dbReference>
<dbReference type="InterPro" id="IPR023214">
    <property type="entry name" value="HAD_sf"/>
</dbReference>
<evidence type="ECO:0000256" key="5">
    <source>
        <dbReference type="ARBA" id="ARBA00022553"/>
    </source>
</evidence>
<dbReference type="InterPro" id="IPR008250">
    <property type="entry name" value="ATPase_P-typ_transduc_dom_A_sf"/>
</dbReference>
<feature type="domain" description="HMA" evidence="18">
    <location>
        <begin position="89"/>
        <end position="155"/>
    </location>
</feature>
<evidence type="ECO:0000256" key="12">
    <source>
        <dbReference type="ARBA" id="ARBA00022989"/>
    </source>
</evidence>
<dbReference type="InterPro" id="IPR006121">
    <property type="entry name" value="HMA_dom"/>
</dbReference>
<evidence type="ECO:0000259" key="18">
    <source>
        <dbReference type="PROSITE" id="PS50846"/>
    </source>
</evidence>
<dbReference type="SUPFAM" id="SSF81653">
    <property type="entry name" value="Calcium ATPase, transduction domain A"/>
    <property type="match status" value="1"/>
</dbReference>
<gene>
    <name evidence="19" type="ORF">SAMN04488540_106158</name>
</gene>
<evidence type="ECO:0000256" key="10">
    <source>
        <dbReference type="ARBA" id="ARBA00022842"/>
    </source>
</evidence>
<dbReference type="NCBIfam" id="TIGR01511">
    <property type="entry name" value="ATPase-IB1_Cu"/>
    <property type="match status" value="1"/>
</dbReference>
<name>A0A1G8SEA6_9GAMM</name>
<dbReference type="FunFam" id="3.30.70.100:FF:000005">
    <property type="entry name" value="Copper-exporting P-type ATPase A"/>
    <property type="match status" value="1"/>
</dbReference>
<dbReference type="InterPro" id="IPR036412">
    <property type="entry name" value="HAD-like_sf"/>
</dbReference>
<dbReference type="PANTHER" id="PTHR43520">
    <property type="entry name" value="ATP7, ISOFORM B"/>
    <property type="match status" value="1"/>
</dbReference>
<dbReference type="Pfam" id="PF00702">
    <property type="entry name" value="Hydrolase"/>
    <property type="match status" value="1"/>
</dbReference>
<dbReference type="GO" id="GO:0005507">
    <property type="term" value="F:copper ion binding"/>
    <property type="evidence" value="ECO:0007669"/>
    <property type="project" value="TreeGrafter"/>
</dbReference>
<dbReference type="EC" id="7.2.2.9" evidence="15"/>
<comment type="subcellular location">
    <subcellularLocation>
        <location evidence="1">Cell membrane</location>
        <topology evidence="1">Multi-pass membrane protein</topology>
    </subcellularLocation>
</comment>
<dbReference type="InterPro" id="IPR059000">
    <property type="entry name" value="ATPase_P-type_domA"/>
</dbReference>
<dbReference type="InterPro" id="IPR018303">
    <property type="entry name" value="ATPase_P-typ_P_site"/>
</dbReference>
<accession>A0A1G8SEA6</accession>
<dbReference type="RefSeq" id="WP_176819263.1">
    <property type="nucleotide sequence ID" value="NZ_FNEM01000006.1"/>
</dbReference>
<evidence type="ECO:0000313" key="19">
    <source>
        <dbReference type="EMBL" id="SDJ27592.1"/>
    </source>
</evidence>
<dbReference type="Pfam" id="PF00403">
    <property type="entry name" value="HMA"/>
    <property type="match status" value="1"/>
</dbReference>
<dbReference type="Gene3D" id="2.70.150.10">
    <property type="entry name" value="Calcium-transporting ATPase, cytoplasmic transduction domain A"/>
    <property type="match status" value="1"/>
</dbReference>
<dbReference type="CDD" id="cd02079">
    <property type="entry name" value="P-type_ATPase_HM"/>
    <property type="match status" value="1"/>
</dbReference>
<dbReference type="NCBIfam" id="TIGR01494">
    <property type="entry name" value="ATPase_P-type"/>
    <property type="match status" value="1"/>
</dbReference>
<comment type="catalytic activity">
    <reaction evidence="16">
        <text>Cu(2+)(in) + ATP + H2O = Cu(2+)(out) + ADP + phosphate + H(+)</text>
        <dbReference type="Rhea" id="RHEA:10376"/>
        <dbReference type="ChEBI" id="CHEBI:15377"/>
        <dbReference type="ChEBI" id="CHEBI:15378"/>
        <dbReference type="ChEBI" id="CHEBI:29036"/>
        <dbReference type="ChEBI" id="CHEBI:30616"/>
        <dbReference type="ChEBI" id="CHEBI:43474"/>
        <dbReference type="ChEBI" id="CHEBI:456216"/>
        <dbReference type="EC" id="7.2.2.9"/>
    </reaction>
</comment>
<dbReference type="NCBIfam" id="TIGR01512">
    <property type="entry name" value="ATPase-IB2_Cd"/>
    <property type="match status" value="1"/>
</dbReference>